<evidence type="ECO:0000313" key="2">
    <source>
        <dbReference type="EMBL" id="CEL92342.1"/>
    </source>
</evidence>
<dbReference type="AlphaFoldDB" id="A0A0G4EAN2"/>
<evidence type="ECO:0000313" key="3">
    <source>
        <dbReference type="Proteomes" id="UP000041254"/>
    </source>
</evidence>
<feature type="compositionally biased region" description="Basic and acidic residues" evidence="1">
    <location>
        <begin position="194"/>
        <end position="206"/>
    </location>
</feature>
<dbReference type="InParanoid" id="A0A0G4EAN2"/>
<feature type="compositionally biased region" description="Basic and acidic residues" evidence="1">
    <location>
        <begin position="102"/>
        <end position="118"/>
    </location>
</feature>
<organism evidence="2 3">
    <name type="scientific">Vitrella brassicaformis (strain CCMP3155)</name>
    <dbReference type="NCBI Taxonomy" id="1169540"/>
    <lineage>
        <taxon>Eukaryota</taxon>
        <taxon>Sar</taxon>
        <taxon>Alveolata</taxon>
        <taxon>Colpodellida</taxon>
        <taxon>Vitrellaceae</taxon>
        <taxon>Vitrella</taxon>
    </lineage>
</organism>
<accession>A0A0G4EAN2</accession>
<name>A0A0G4EAN2_VITBC</name>
<keyword evidence="3" id="KW-1185">Reference proteome</keyword>
<dbReference type="EMBL" id="CDMY01000069">
    <property type="protein sequence ID" value="CEL92342.1"/>
    <property type="molecule type" value="Genomic_DNA"/>
</dbReference>
<reference evidence="2 3" key="1">
    <citation type="submission" date="2014-11" db="EMBL/GenBank/DDBJ databases">
        <authorList>
            <person name="Zhu J."/>
            <person name="Qi W."/>
            <person name="Song R."/>
        </authorList>
    </citation>
    <scope>NUCLEOTIDE SEQUENCE [LARGE SCALE GENOMIC DNA]</scope>
</reference>
<dbReference type="VEuPathDB" id="CryptoDB:Vbra_6800"/>
<evidence type="ECO:0000256" key="1">
    <source>
        <dbReference type="SAM" id="MobiDB-lite"/>
    </source>
</evidence>
<proteinExistence type="predicted"/>
<dbReference type="Proteomes" id="UP000041254">
    <property type="component" value="Unassembled WGS sequence"/>
</dbReference>
<feature type="region of interest" description="Disordered" evidence="1">
    <location>
        <begin position="63"/>
        <end position="169"/>
    </location>
</feature>
<feature type="region of interest" description="Disordered" evidence="1">
    <location>
        <begin position="184"/>
        <end position="206"/>
    </location>
</feature>
<protein>
    <submittedName>
        <fullName evidence="2">Uncharacterized protein</fullName>
    </submittedName>
</protein>
<feature type="compositionally biased region" description="Low complexity" evidence="1">
    <location>
        <begin position="76"/>
        <end position="91"/>
    </location>
</feature>
<sequence length="267" mass="28544">MAVVVQNGTADEIAVEEMQEWLSDNAAAEAEAKEGSRGNKEHCTKALDSISRIVGRRLLQHSHSRLCGSPPTPIPVQQLQQQGQQDVAGVQRNKSHSGVRNRGIDGGRQRERRPKPDSGEGSANEAAAKTARPPKVKQATLSLGKGKATPPADSNTPQSAKAPDRAVVVQNGTADEIAVEEMQERLSDNAAAEAEAKEGSRGNKEHCTKALDSIRWPHREPPAAAALTQPASRADIAKVPILMALAEEEERILVVLPRRVAVSNVAE</sequence>
<gene>
    <name evidence="2" type="ORF">Vbra_6800</name>
</gene>